<dbReference type="AlphaFoldDB" id="A0ABD5EG71"/>
<dbReference type="SUPFAM" id="SSF52540">
    <property type="entry name" value="P-loop containing nucleoside triphosphate hydrolases"/>
    <property type="match status" value="1"/>
</dbReference>
<dbReference type="Gene3D" id="3.40.50.300">
    <property type="entry name" value="P-loop containing nucleotide triphosphate hydrolases"/>
    <property type="match status" value="1"/>
</dbReference>
<feature type="domain" description="ABC transporter" evidence="2">
    <location>
        <begin position="32"/>
        <end position="76"/>
    </location>
</feature>
<evidence type="ECO:0000313" key="4">
    <source>
        <dbReference type="Proteomes" id="UP001183607"/>
    </source>
</evidence>
<proteinExistence type="predicted"/>
<feature type="non-terminal residue" evidence="3">
    <location>
        <position position="77"/>
    </location>
</feature>
<keyword evidence="3" id="KW-0067">ATP-binding</keyword>
<reference evidence="4" key="1">
    <citation type="submission" date="2023-07" db="EMBL/GenBank/DDBJ databases">
        <title>30 novel species of actinomycetes from the DSMZ collection.</title>
        <authorList>
            <person name="Nouioui I."/>
        </authorList>
    </citation>
    <scope>NUCLEOTIDE SEQUENCE [LARGE SCALE GENOMIC DNA]</scope>
    <source>
        <strain evidence="4">DSM 41982</strain>
    </source>
</reference>
<dbReference type="InterPro" id="IPR050166">
    <property type="entry name" value="ABC_transporter_ATP-bind"/>
</dbReference>
<keyword evidence="1" id="KW-0813">Transport</keyword>
<evidence type="ECO:0000259" key="2">
    <source>
        <dbReference type="Pfam" id="PF00005"/>
    </source>
</evidence>
<comment type="caution">
    <text evidence="3">The sequence shown here is derived from an EMBL/GenBank/DDBJ whole genome shotgun (WGS) entry which is preliminary data.</text>
</comment>
<evidence type="ECO:0000256" key="1">
    <source>
        <dbReference type="ARBA" id="ARBA00022448"/>
    </source>
</evidence>
<gene>
    <name evidence="3" type="ORF">RM574_30450</name>
</gene>
<accession>A0ABD5EG71</accession>
<dbReference type="RefSeq" id="WP_311677785.1">
    <property type="nucleotide sequence ID" value="NZ_JAVRER010000144.1"/>
</dbReference>
<dbReference type="Pfam" id="PF00005">
    <property type="entry name" value="ABC_tran"/>
    <property type="match status" value="1"/>
</dbReference>
<dbReference type="Proteomes" id="UP001183607">
    <property type="component" value="Unassembled WGS sequence"/>
</dbReference>
<evidence type="ECO:0000313" key="3">
    <source>
        <dbReference type="EMBL" id="MDT0419797.1"/>
    </source>
</evidence>
<dbReference type="InterPro" id="IPR027417">
    <property type="entry name" value="P-loop_NTPase"/>
</dbReference>
<organism evidence="3 4">
    <name type="scientific">Streptomyces evansiae</name>
    <dbReference type="NCBI Taxonomy" id="3075535"/>
    <lineage>
        <taxon>Bacteria</taxon>
        <taxon>Bacillati</taxon>
        <taxon>Actinomycetota</taxon>
        <taxon>Actinomycetes</taxon>
        <taxon>Kitasatosporales</taxon>
        <taxon>Streptomycetaceae</taxon>
        <taxon>Streptomyces</taxon>
    </lineage>
</organism>
<dbReference type="GO" id="GO:0005524">
    <property type="term" value="F:ATP binding"/>
    <property type="evidence" value="ECO:0007669"/>
    <property type="project" value="UniProtKB-KW"/>
</dbReference>
<protein>
    <submittedName>
        <fullName evidence="3">ATP-binding cassette domain-containing protein</fullName>
    </submittedName>
</protein>
<dbReference type="PANTHER" id="PTHR42788:SF13">
    <property type="entry name" value="ALIPHATIC SULFONATES IMPORT ATP-BINDING PROTEIN SSUB"/>
    <property type="match status" value="1"/>
</dbReference>
<dbReference type="InterPro" id="IPR003439">
    <property type="entry name" value="ABC_transporter-like_ATP-bd"/>
</dbReference>
<dbReference type="PANTHER" id="PTHR42788">
    <property type="entry name" value="TAURINE IMPORT ATP-BINDING PROTEIN-RELATED"/>
    <property type="match status" value="1"/>
</dbReference>
<sequence>MSSSSSDASGALKIRNVAHRYGRGSEEVTALGPVDLDVEPGSFLVLVGASGCGKSTLLRLIAGFETPSEGEVEVSGS</sequence>
<keyword evidence="3" id="KW-0547">Nucleotide-binding</keyword>
<name>A0ABD5EG71_9ACTN</name>
<dbReference type="EMBL" id="JAVRER010000144">
    <property type="protein sequence ID" value="MDT0419797.1"/>
    <property type="molecule type" value="Genomic_DNA"/>
</dbReference>